<dbReference type="EMBL" id="BAABHC010000042">
    <property type="protein sequence ID" value="GAA4445397.1"/>
    <property type="molecule type" value="Genomic_DNA"/>
</dbReference>
<dbReference type="SUPFAM" id="SSF54593">
    <property type="entry name" value="Glyoxalase/Bleomycin resistance protein/Dihydroxybiphenyl dioxygenase"/>
    <property type="match status" value="1"/>
</dbReference>
<evidence type="ECO:0000313" key="3">
    <source>
        <dbReference type="Proteomes" id="UP001500552"/>
    </source>
</evidence>
<dbReference type="InterPro" id="IPR004360">
    <property type="entry name" value="Glyas_Fos-R_dOase_dom"/>
</dbReference>
<feature type="domain" description="VOC" evidence="1">
    <location>
        <begin position="13"/>
        <end position="136"/>
    </location>
</feature>
<dbReference type="Gene3D" id="3.10.180.10">
    <property type="entry name" value="2,3-Dihydroxybiphenyl 1,2-Dioxygenase, domain 1"/>
    <property type="match status" value="1"/>
</dbReference>
<reference evidence="3" key="1">
    <citation type="journal article" date="2019" name="Int. J. Syst. Evol. Microbiol.">
        <title>The Global Catalogue of Microorganisms (GCM) 10K type strain sequencing project: providing services to taxonomists for standard genome sequencing and annotation.</title>
        <authorList>
            <consortium name="The Broad Institute Genomics Platform"/>
            <consortium name="The Broad Institute Genome Sequencing Center for Infectious Disease"/>
            <person name="Wu L."/>
            <person name="Ma J."/>
        </authorList>
    </citation>
    <scope>NUCLEOTIDE SEQUENCE [LARGE SCALE GENOMIC DNA]</scope>
    <source>
        <strain evidence="3">JCM 17926</strain>
    </source>
</reference>
<sequence>MIINNLIQIMEPRLTLITLGVTNLQRSKAFYEHIFGWQPTSMSNESIVFFQLNGIQLALFPQESLADDAGVPADGKGFRRFSLAYNVQSEQEVDELVAALAAKGVKVLKQPEKVFWGGYSSYIADPDENLWEIAYNPFIPLQGKDDFENPSKR</sequence>
<evidence type="ECO:0000313" key="2">
    <source>
        <dbReference type="EMBL" id="GAA4445397.1"/>
    </source>
</evidence>
<dbReference type="PANTHER" id="PTHR36503">
    <property type="entry name" value="BLR2520 PROTEIN"/>
    <property type="match status" value="1"/>
</dbReference>
<dbReference type="PROSITE" id="PS51819">
    <property type="entry name" value="VOC"/>
    <property type="match status" value="1"/>
</dbReference>
<keyword evidence="3" id="KW-1185">Reference proteome</keyword>
<dbReference type="InterPro" id="IPR029068">
    <property type="entry name" value="Glyas_Bleomycin-R_OHBP_Dase"/>
</dbReference>
<protein>
    <submittedName>
        <fullName evidence="2">VOC family protein</fullName>
    </submittedName>
</protein>
<proteinExistence type="predicted"/>
<dbReference type="PANTHER" id="PTHR36503:SF1">
    <property type="entry name" value="BLR2520 PROTEIN"/>
    <property type="match status" value="1"/>
</dbReference>
<comment type="caution">
    <text evidence="2">The sequence shown here is derived from an EMBL/GenBank/DDBJ whole genome shotgun (WGS) entry which is preliminary data.</text>
</comment>
<evidence type="ECO:0000259" key="1">
    <source>
        <dbReference type="PROSITE" id="PS51819"/>
    </source>
</evidence>
<gene>
    <name evidence="2" type="ORF">GCM10023188_48480</name>
</gene>
<accession>A0ABP8M8V5</accession>
<dbReference type="Proteomes" id="UP001500552">
    <property type="component" value="Unassembled WGS sequence"/>
</dbReference>
<dbReference type="InterPro" id="IPR037523">
    <property type="entry name" value="VOC_core"/>
</dbReference>
<name>A0ABP8M8V5_9BACT</name>
<organism evidence="2 3">
    <name type="scientific">Pontibacter saemangeumensis</name>
    <dbReference type="NCBI Taxonomy" id="1084525"/>
    <lineage>
        <taxon>Bacteria</taxon>
        <taxon>Pseudomonadati</taxon>
        <taxon>Bacteroidota</taxon>
        <taxon>Cytophagia</taxon>
        <taxon>Cytophagales</taxon>
        <taxon>Hymenobacteraceae</taxon>
        <taxon>Pontibacter</taxon>
    </lineage>
</organism>
<dbReference type="Pfam" id="PF00903">
    <property type="entry name" value="Glyoxalase"/>
    <property type="match status" value="1"/>
</dbReference>
<dbReference type="CDD" id="cd07251">
    <property type="entry name" value="VOC_like"/>
    <property type="match status" value="1"/>
</dbReference>